<dbReference type="SUPFAM" id="SSF74650">
    <property type="entry name" value="Galactose mutarotase-like"/>
    <property type="match status" value="1"/>
</dbReference>
<reference evidence="12" key="2">
    <citation type="journal article" date="2021" name="PeerJ">
        <title>Extensive microbial diversity within the chicken gut microbiome revealed by metagenomics and culture.</title>
        <authorList>
            <person name="Gilroy R."/>
            <person name="Ravi A."/>
            <person name="Getino M."/>
            <person name="Pursley I."/>
            <person name="Horton D.L."/>
            <person name="Alikhan N.F."/>
            <person name="Baker D."/>
            <person name="Gharbi K."/>
            <person name="Hall N."/>
            <person name="Watson M."/>
            <person name="Adriaenssens E.M."/>
            <person name="Foster-Nyarko E."/>
            <person name="Jarju S."/>
            <person name="Secka A."/>
            <person name="Antonio M."/>
            <person name="Oren A."/>
            <person name="Chaudhuri R.R."/>
            <person name="La Ragione R."/>
            <person name="Hildebrand F."/>
            <person name="Pallen M.J."/>
        </authorList>
    </citation>
    <scope>NUCLEOTIDE SEQUENCE</scope>
    <source>
        <strain evidence="12">ChiSjej2B20-13462</strain>
    </source>
</reference>
<comment type="pathway">
    <text evidence="2 8">Carbohydrate metabolism; hexose metabolism.</text>
</comment>
<feature type="binding site" evidence="11">
    <location>
        <begin position="80"/>
        <end position="81"/>
    </location>
    <ligand>
        <name>beta-D-galactose</name>
        <dbReference type="ChEBI" id="CHEBI:27667"/>
    </ligand>
</feature>
<keyword evidence="7 8" id="KW-0119">Carbohydrate metabolism</keyword>
<dbReference type="CDD" id="cd09019">
    <property type="entry name" value="galactose_mutarotase_like"/>
    <property type="match status" value="1"/>
</dbReference>
<evidence type="ECO:0000256" key="3">
    <source>
        <dbReference type="ARBA" id="ARBA00006206"/>
    </source>
</evidence>
<dbReference type="Pfam" id="PF01263">
    <property type="entry name" value="Aldose_epim"/>
    <property type="match status" value="1"/>
</dbReference>
<gene>
    <name evidence="12" type="ORF">IAA67_05300</name>
</gene>
<evidence type="ECO:0000313" key="13">
    <source>
        <dbReference type="Proteomes" id="UP000886874"/>
    </source>
</evidence>
<evidence type="ECO:0000256" key="9">
    <source>
        <dbReference type="PIRSR" id="PIRSR005096-1"/>
    </source>
</evidence>
<dbReference type="AlphaFoldDB" id="A0A9D1CNF0"/>
<feature type="binding site" evidence="11">
    <location>
        <begin position="175"/>
        <end position="177"/>
    </location>
    <ligand>
        <name>beta-D-galactose</name>
        <dbReference type="ChEBI" id="CHEBI:27667"/>
    </ligand>
</feature>
<comment type="catalytic activity">
    <reaction evidence="1 8">
        <text>alpha-D-glucose = beta-D-glucose</text>
        <dbReference type="Rhea" id="RHEA:10264"/>
        <dbReference type="ChEBI" id="CHEBI:15903"/>
        <dbReference type="ChEBI" id="CHEBI:17925"/>
        <dbReference type="EC" id="5.1.3.3"/>
    </reaction>
</comment>
<dbReference type="InterPro" id="IPR014718">
    <property type="entry name" value="GH-type_carb-bd"/>
</dbReference>
<name>A0A9D1CNF0_9FIRM</name>
<proteinExistence type="inferred from homology"/>
<dbReference type="NCBIfam" id="NF008277">
    <property type="entry name" value="PRK11055.1"/>
    <property type="match status" value="1"/>
</dbReference>
<dbReference type="InterPro" id="IPR015443">
    <property type="entry name" value="Aldose_1-epimerase"/>
</dbReference>
<dbReference type="PROSITE" id="PS00545">
    <property type="entry name" value="ALDOSE_1_EPIMERASE"/>
    <property type="match status" value="1"/>
</dbReference>
<dbReference type="PANTHER" id="PTHR10091">
    <property type="entry name" value="ALDOSE-1-EPIMERASE"/>
    <property type="match status" value="1"/>
</dbReference>
<accession>A0A9D1CNF0</accession>
<comment type="caution">
    <text evidence="12">The sequence shown here is derived from an EMBL/GenBank/DDBJ whole genome shotgun (WGS) entry which is preliminary data.</text>
</comment>
<evidence type="ECO:0000256" key="5">
    <source>
        <dbReference type="ARBA" id="ARBA00014165"/>
    </source>
</evidence>
<dbReference type="GO" id="GO:0030246">
    <property type="term" value="F:carbohydrate binding"/>
    <property type="evidence" value="ECO:0007669"/>
    <property type="project" value="InterPro"/>
</dbReference>
<protein>
    <recommendedName>
        <fullName evidence="5 8">Aldose 1-epimerase</fullName>
        <ecNumber evidence="4 8">5.1.3.3</ecNumber>
    </recommendedName>
</protein>
<feature type="active site" description="Proton acceptor" evidence="9">
    <location>
        <position position="304"/>
    </location>
</feature>
<feature type="active site" description="Proton donor" evidence="9">
    <location>
        <position position="175"/>
    </location>
</feature>
<dbReference type="GO" id="GO:0006006">
    <property type="term" value="P:glucose metabolic process"/>
    <property type="evidence" value="ECO:0007669"/>
    <property type="project" value="TreeGrafter"/>
</dbReference>
<organism evidence="12 13">
    <name type="scientific">Candidatus Avoscillospira stercorigallinarum</name>
    <dbReference type="NCBI Taxonomy" id="2840708"/>
    <lineage>
        <taxon>Bacteria</taxon>
        <taxon>Bacillati</taxon>
        <taxon>Bacillota</taxon>
        <taxon>Clostridia</taxon>
        <taxon>Eubacteriales</taxon>
        <taxon>Oscillospiraceae</taxon>
        <taxon>Oscillospiraceae incertae sedis</taxon>
        <taxon>Candidatus Avoscillospira</taxon>
    </lineage>
</organism>
<dbReference type="InterPro" id="IPR008183">
    <property type="entry name" value="Aldose_1/G6P_1-epimerase"/>
</dbReference>
<dbReference type="Gene3D" id="2.70.98.10">
    <property type="match status" value="1"/>
</dbReference>
<dbReference type="InterPro" id="IPR047215">
    <property type="entry name" value="Galactose_mutarotase-like"/>
</dbReference>
<dbReference type="Proteomes" id="UP000886874">
    <property type="component" value="Unassembled WGS sequence"/>
</dbReference>
<sequence>MELQSRPFGVTRDGQAVTCYTLVSDNGCTAEILDYGATIRAITVPDRDGRAVDVALGYDTLAEYQENSGSMGATVGRFANRIAKGRFTLNGVEYQLAVNNGPNHLHGGLLGFERQVWQAEETAEGLRFTLVSPDGQDGYPGAMTVSVTFSWAGSALTLRYRAVSDKDTVLNLTNHCYFNLDGQGKILDHTLTVAAETFNEGDPDCLPTGRLLPVAGTAMDFRTPRPIGEAVDSDEACVKLSGGYDSNFVLSGSPAAVLRSGKSGIVMTVTTDQPGVQVYSSNFLTDRKGKNGASYGLRSGLCLETQHFPDAIHHPEWPSCILKAGDTFESYTTFAFSAE</sequence>
<dbReference type="EMBL" id="DVFN01000079">
    <property type="protein sequence ID" value="HIQ69726.1"/>
    <property type="molecule type" value="Genomic_DNA"/>
</dbReference>
<dbReference type="InterPro" id="IPR011013">
    <property type="entry name" value="Gal_mutarotase_sf_dom"/>
</dbReference>
<evidence type="ECO:0000313" key="12">
    <source>
        <dbReference type="EMBL" id="HIQ69726.1"/>
    </source>
</evidence>
<evidence type="ECO:0000256" key="8">
    <source>
        <dbReference type="PIRNR" id="PIRNR005096"/>
    </source>
</evidence>
<evidence type="ECO:0000256" key="2">
    <source>
        <dbReference type="ARBA" id="ARBA00005028"/>
    </source>
</evidence>
<keyword evidence="6 8" id="KW-0413">Isomerase</keyword>
<feature type="binding site" evidence="10">
    <location>
        <position position="245"/>
    </location>
    <ligand>
        <name>beta-D-galactose</name>
        <dbReference type="ChEBI" id="CHEBI:27667"/>
    </ligand>
</feature>
<dbReference type="GO" id="GO:0004034">
    <property type="term" value="F:aldose 1-epimerase activity"/>
    <property type="evidence" value="ECO:0007669"/>
    <property type="project" value="UniProtKB-EC"/>
</dbReference>
<evidence type="ECO:0000256" key="10">
    <source>
        <dbReference type="PIRSR" id="PIRSR005096-2"/>
    </source>
</evidence>
<evidence type="ECO:0000256" key="4">
    <source>
        <dbReference type="ARBA" id="ARBA00013185"/>
    </source>
</evidence>
<reference evidence="12" key="1">
    <citation type="submission" date="2020-10" db="EMBL/GenBank/DDBJ databases">
        <authorList>
            <person name="Gilroy R."/>
        </authorList>
    </citation>
    <scope>NUCLEOTIDE SEQUENCE</scope>
    <source>
        <strain evidence="12">ChiSjej2B20-13462</strain>
    </source>
</reference>
<dbReference type="PANTHER" id="PTHR10091:SF0">
    <property type="entry name" value="GALACTOSE MUTAROTASE"/>
    <property type="match status" value="1"/>
</dbReference>
<dbReference type="GO" id="GO:0033499">
    <property type="term" value="P:galactose catabolic process via UDP-galactose, Leloir pathway"/>
    <property type="evidence" value="ECO:0007669"/>
    <property type="project" value="TreeGrafter"/>
</dbReference>
<dbReference type="InterPro" id="IPR018052">
    <property type="entry name" value="Ald1_epimerase_CS"/>
</dbReference>
<dbReference type="PIRSF" id="PIRSF005096">
    <property type="entry name" value="GALM"/>
    <property type="match status" value="1"/>
</dbReference>
<evidence type="ECO:0000256" key="6">
    <source>
        <dbReference type="ARBA" id="ARBA00023235"/>
    </source>
</evidence>
<evidence type="ECO:0000256" key="7">
    <source>
        <dbReference type="ARBA" id="ARBA00023277"/>
    </source>
</evidence>
<comment type="similarity">
    <text evidence="3 8">Belongs to the aldose epimerase family.</text>
</comment>
<dbReference type="EC" id="5.1.3.3" evidence="4 8"/>
<evidence type="ECO:0000256" key="1">
    <source>
        <dbReference type="ARBA" id="ARBA00001614"/>
    </source>
</evidence>
<evidence type="ECO:0000256" key="11">
    <source>
        <dbReference type="PIRSR" id="PIRSR005096-3"/>
    </source>
</evidence>